<dbReference type="AlphaFoldDB" id="A0A4Y3HQ46"/>
<evidence type="ECO:0000259" key="1">
    <source>
        <dbReference type="Pfam" id="PF13817"/>
    </source>
</evidence>
<dbReference type="Pfam" id="PF13817">
    <property type="entry name" value="DDE_Tnp_IS66_C"/>
    <property type="match status" value="1"/>
</dbReference>
<protein>
    <recommendedName>
        <fullName evidence="1">Transposase IS66 C-terminal domain-containing protein</fullName>
    </recommendedName>
</protein>
<evidence type="ECO:0000313" key="3">
    <source>
        <dbReference type="Proteomes" id="UP000318717"/>
    </source>
</evidence>
<accession>A0A4Y3HQ46</accession>
<dbReference type="Proteomes" id="UP000318717">
    <property type="component" value="Unassembled WGS sequence"/>
</dbReference>
<organism evidence="2 3">
    <name type="scientific">Vibrio inusitatus NBRC 102082</name>
    <dbReference type="NCBI Taxonomy" id="1219070"/>
    <lineage>
        <taxon>Bacteria</taxon>
        <taxon>Pseudomonadati</taxon>
        <taxon>Pseudomonadota</taxon>
        <taxon>Gammaproteobacteria</taxon>
        <taxon>Vibrionales</taxon>
        <taxon>Vibrionaceae</taxon>
        <taxon>Vibrio</taxon>
    </lineage>
</organism>
<gene>
    <name evidence="2" type="ORF">VIN01S_00770</name>
</gene>
<reference evidence="2 3" key="1">
    <citation type="submission" date="2019-06" db="EMBL/GenBank/DDBJ databases">
        <title>Whole genome shotgun sequence of Vibrio inusitatus NBRC 102082.</title>
        <authorList>
            <person name="Hosoyama A."/>
            <person name="Uohara A."/>
            <person name="Ohji S."/>
            <person name="Ichikawa N."/>
        </authorList>
    </citation>
    <scope>NUCLEOTIDE SEQUENCE [LARGE SCALE GENOMIC DNA]</scope>
    <source>
        <strain evidence="2 3">NBRC 102082</strain>
    </source>
</reference>
<name>A0A4Y3HQ46_9VIBR</name>
<keyword evidence="3" id="KW-1185">Reference proteome</keyword>
<sequence>MIPMGRKNFLFCWTELGAEQLGVLQSLMVTCRLHDINPYAYLVDVLQRVSIHPATSMEKEVRW</sequence>
<dbReference type="EMBL" id="BJLF01000001">
    <property type="protein sequence ID" value="GEA49273.1"/>
    <property type="molecule type" value="Genomic_DNA"/>
</dbReference>
<proteinExistence type="predicted"/>
<dbReference type="InterPro" id="IPR039552">
    <property type="entry name" value="IS66_C"/>
</dbReference>
<evidence type="ECO:0000313" key="2">
    <source>
        <dbReference type="EMBL" id="GEA49273.1"/>
    </source>
</evidence>
<comment type="caution">
    <text evidence="2">The sequence shown here is derived from an EMBL/GenBank/DDBJ whole genome shotgun (WGS) entry which is preliminary data.</text>
</comment>
<feature type="domain" description="Transposase IS66 C-terminal" evidence="1">
    <location>
        <begin position="26"/>
        <end position="58"/>
    </location>
</feature>